<organism evidence="1 2">
    <name type="scientific">Aphanomyces astaci</name>
    <name type="common">Crayfish plague agent</name>
    <dbReference type="NCBI Taxonomy" id="112090"/>
    <lineage>
        <taxon>Eukaryota</taxon>
        <taxon>Sar</taxon>
        <taxon>Stramenopiles</taxon>
        <taxon>Oomycota</taxon>
        <taxon>Saprolegniomycetes</taxon>
        <taxon>Saprolegniales</taxon>
        <taxon>Verrucalvaceae</taxon>
        <taxon>Aphanomyces</taxon>
    </lineage>
</organism>
<dbReference type="EMBL" id="QUTF01020896">
    <property type="protein sequence ID" value="RHY95072.1"/>
    <property type="molecule type" value="Genomic_DNA"/>
</dbReference>
<evidence type="ECO:0000313" key="2">
    <source>
        <dbReference type="Proteomes" id="UP000286510"/>
    </source>
</evidence>
<comment type="caution">
    <text evidence="1">The sequence shown here is derived from an EMBL/GenBank/DDBJ whole genome shotgun (WGS) entry which is preliminary data.</text>
</comment>
<proteinExistence type="predicted"/>
<dbReference type="Proteomes" id="UP000286510">
    <property type="component" value="Unassembled WGS sequence"/>
</dbReference>
<gene>
    <name evidence="1" type="ORF">DYB26_011829</name>
</gene>
<accession>A0A418DIF3</accession>
<protein>
    <submittedName>
        <fullName evidence="1">Uncharacterized protein</fullName>
    </submittedName>
</protein>
<dbReference type="AlphaFoldDB" id="A0A418DIF3"/>
<evidence type="ECO:0000313" key="1">
    <source>
        <dbReference type="EMBL" id="RHY95072.1"/>
    </source>
</evidence>
<name>A0A418DIF3_APHAT</name>
<reference evidence="1 2" key="1">
    <citation type="submission" date="2018-08" db="EMBL/GenBank/DDBJ databases">
        <title>Aphanomyces genome sequencing and annotation.</title>
        <authorList>
            <person name="Minardi D."/>
            <person name="Oidtmann B."/>
            <person name="Van Der Giezen M."/>
            <person name="Studholme D.J."/>
        </authorList>
    </citation>
    <scope>NUCLEOTIDE SEQUENCE [LARGE SCALE GENOMIC DNA]</scope>
    <source>
        <strain evidence="1 2">FDL457</strain>
    </source>
</reference>
<sequence length="97" mass="10743">MRSPGEVLDVFELVEEEAVVEYTSILVDHNYSDVAEKKIPTSWCCPGLDGALEGVPEELLVVFEETPSEGKAEAFLTDILYLASVVEDAELVVRRLE</sequence>